<keyword evidence="1" id="KW-0813">Transport</keyword>
<dbReference type="Proteomes" id="UP000199182">
    <property type="component" value="Unassembled WGS sequence"/>
</dbReference>
<dbReference type="InterPro" id="IPR051782">
    <property type="entry name" value="ABC_Transporter_VariousFunc"/>
</dbReference>
<dbReference type="InterPro" id="IPR027417">
    <property type="entry name" value="P-loop_NTPase"/>
</dbReference>
<keyword evidence="2" id="KW-0547">Nucleotide-binding</keyword>
<protein>
    <submittedName>
        <fullName evidence="5">ABC-2 type transport system ATP-binding protein</fullName>
    </submittedName>
</protein>
<dbReference type="Pfam" id="PF00005">
    <property type="entry name" value="ABC_tran"/>
    <property type="match status" value="1"/>
</dbReference>
<proteinExistence type="predicted"/>
<keyword evidence="3 5" id="KW-0067">ATP-binding</keyword>
<dbReference type="RefSeq" id="WP_092637726.1">
    <property type="nucleotide sequence ID" value="NZ_FNID01000003.1"/>
</dbReference>
<sequence>MSAEQNNLEITGLSKGYSGFRLNNISFSVPQGCIMGLIGENGAGKTTTLKLILNLIRRDAGSIKIFGMDNIKEERAIKEQLGVVLDESCFHETLTAPNIAVIMGKIYKGSWDNGLYESYIHKFALPKDKTVKEYSRGMKMKLSIAAALAHHPRFLILDEATSGLDPVVRSEILDVFFDFIQDEQHSILMSSHITSDLEKVADYITFIHKGEIVLSEGKDTLLENHGVIKCGAGDLERLDKRDIVSVRNNGFSCEALTANKAEVQRRYPGLTVDNATLEDIMLFYVRGDR</sequence>
<evidence type="ECO:0000256" key="3">
    <source>
        <dbReference type="ARBA" id="ARBA00022840"/>
    </source>
</evidence>
<dbReference type="InterPro" id="IPR003593">
    <property type="entry name" value="AAA+_ATPase"/>
</dbReference>
<dbReference type="EMBL" id="FNID01000003">
    <property type="protein sequence ID" value="SDM65981.1"/>
    <property type="molecule type" value="Genomic_DNA"/>
</dbReference>
<gene>
    <name evidence="5" type="ORF">SAMN05192585_10323</name>
</gene>
<evidence type="ECO:0000313" key="6">
    <source>
        <dbReference type="Proteomes" id="UP000199182"/>
    </source>
</evidence>
<reference evidence="5 6" key="1">
    <citation type="submission" date="2016-10" db="EMBL/GenBank/DDBJ databases">
        <authorList>
            <person name="de Groot N.N."/>
        </authorList>
    </citation>
    <scope>NUCLEOTIDE SEQUENCE [LARGE SCALE GENOMIC DNA]</scope>
    <source>
        <strain evidence="5 6">CGMCC 1.5012</strain>
    </source>
</reference>
<evidence type="ECO:0000259" key="4">
    <source>
        <dbReference type="PROSITE" id="PS50893"/>
    </source>
</evidence>
<dbReference type="GO" id="GO:0005524">
    <property type="term" value="F:ATP binding"/>
    <property type="evidence" value="ECO:0007669"/>
    <property type="project" value="UniProtKB-KW"/>
</dbReference>
<dbReference type="PROSITE" id="PS50893">
    <property type="entry name" value="ABC_TRANSPORTER_2"/>
    <property type="match status" value="1"/>
</dbReference>
<evidence type="ECO:0000256" key="1">
    <source>
        <dbReference type="ARBA" id="ARBA00022448"/>
    </source>
</evidence>
<dbReference type="PANTHER" id="PTHR42939">
    <property type="entry name" value="ABC TRANSPORTER ATP-BINDING PROTEIN ALBC-RELATED"/>
    <property type="match status" value="1"/>
</dbReference>
<evidence type="ECO:0000313" key="5">
    <source>
        <dbReference type="EMBL" id="SDM65981.1"/>
    </source>
</evidence>
<dbReference type="InterPro" id="IPR003439">
    <property type="entry name" value="ABC_transporter-like_ATP-bd"/>
</dbReference>
<name>A0A1G9V122_9FIRM</name>
<keyword evidence="6" id="KW-1185">Reference proteome</keyword>
<feature type="domain" description="ABC transporter" evidence="4">
    <location>
        <begin position="3"/>
        <end position="234"/>
    </location>
</feature>
<dbReference type="SMART" id="SM00382">
    <property type="entry name" value="AAA"/>
    <property type="match status" value="1"/>
</dbReference>
<dbReference type="AlphaFoldDB" id="A0A1G9V122"/>
<dbReference type="CDD" id="cd03230">
    <property type="entry name" value="ABC_DR_subfamily_A"/>
    <property type="match status" value="1"/>
</dbReference>
<dbReference type="PANTHER" id="PTHR42939:SF3">
    <property type="entry name" value="ABC TRANSPORTER ATP-BINDING COMPONENT"/>
    <property type="match status" value="1"/>
</dbReference>
<dbReference type="Gene3D" id="3.40.50.300">
    <property type="entry name" value="P-loop containing nucleotide triphosphate hydrolases"/>
    <property type="match status" value="1"/>
</dbReference>
<dbReference type="STRING" id="258515.SAMN05192585_10323"/>
<dbReference type="SUPFAM" id="SSF52540">
    <property type="entry name" value="P-loop containing nucleoside triphosphate hydrolases"/>
    <property type="match status" value="1"/>
</dbReference>
<dbReference type="GO" id="GO:0016887">
    <property type="term" value="F:ATP hydrolysis activity"/>
    <property type="evidence" value="ECO:0007669"/>
    <property type="project" value="InterPro"/>
</dbReference>
<organism evidence="5 6">
    <name type="scientific">Acetanaerobacterium elongatum</name>
    <dbReference type="NCBI Taxonomy" id="258515"/>
    <lineage>
        <taxon>Bacteria</taxon>
        <taxon>Bacillati</taxon>
        <taxon>Bacillota</taxon>
        <taxon>Clostridia</taxon>
        <taxon>Eubacteriales</taxon>
        <taxon>Oscillospiraceae</taxon>
        <taxon>Acetanaerobacterium</taxon>
    </lineage>
</organism>
<evidence type="ECO:0000256" key="2">
    <source>
        <dbReference type="ARBA" id="ARBA00022741"/>
    </source>
</evidence>
<accession>A0A1G9V122</accession>
<dbReference type="OrthoDB" id="9804819at2"/>